<sequence>MASMEETVNEAPPLVSRSRSSSSSSFDFDESFFYQNYVPLSNLPTPPLGHSNASTRQQSPESFFPGEDLSPAFLGPAVHLTNLIPSSTSLTTPSIPLVQAILTRANPPVETIALAACILDSLNSRFALTWRQNCPLNTPAPPSPFHPGSRTQEQHIDCIHPELLILCALIVAVKFLDDSHWTTSDHAADWGHGLWSCEQINFTQRCLLENISYRLLPLCEESIIADAVLDMERAARRSDPAIYDSARIWRGEEPFAGSHTGRAVLGVGDQLTPAETPISPDMPDPKAILSLETKRAFSAPGTEPFPAYVEPAGAVMEF</sequence>
<evidence type="ECO:0000313" key="3">
    <source>
        <dbReference type="Proteomes" id="UP000241818"/>
    </source>
</evidence>
<dbReference type="Proteomes" id="UP000241818">
    <property type="component" value="Unassembled WGS sequence"/>
</dbReference>
<evidence type="ECO:0008006" key="4">
    <source>
        <dbReference type="Google" id="ProtNLM"/>
    </source>
</evidence>
<proteinExistence type="predicted"/>
<reference evidence="2 3" key="1">
    <citation type="journal article" date="2018" name="New Phytol.">
        <title>Comparative genomics and transcriptomics depict ericoid mycorrhizal fungi as versatile saprotrophs and plant mutualists.</title>
        <authorList>
            <person name="Martino E."/>
            <person name="Morin E."/>
            <person name="Grelet G.A."/>
            <person name="Kuo A."/>
            <person name="Kohler A."/>
            <person name="Daghino S."/>
            <person name="Barry K.W."/>
            <person name="Cichocki N."/>
            <person name="Clum A."/>
            <person name="Dockter R.B."/>
            <person name="Hainaut M."/>
            <person name="Kuo R.C."/>
            <person name="LaButti K."/>
            <person name="Lindahl B.D."/>
            <person name="Lindquist E.A."/>
            <person name="Lipzen A."/>
            <person name="Khouja H.R."/>
            <person name="Magnuson J."/>
            <person name="Murat C."/>
            <person name="Ohm R.A."/>
            <person name="Singer S.W."/>
            <person name="Spatafora J.W."/>
            <person name="Wang M."/>
            <person name="Veneault-Fourrey C."/>
            <person name="Henrissat B."/>
            <person name="Grigoriev I.V."/>
            <person name="Martin F.M."/>
            <person name="Perotto S."/>
        </authorList>
    </citation>
    <scope>NUCLEOTIDE SEQUENCE [LARGE SCALE GENOMIC DNA]</scope>
    <source>
        <strain evidence="2 3">ATCC 22711</strain>
    </source>
</reference>
<evidence type="ECO:0000313" key="2">
    <source>
        <dbReference type="EMBL" id="PSS25835.1"/>
    </source>
</evidence>
<dbReference type="SUPFAM" id="SSF47954">
    <property type="entry name" value="Cyclin-like"/>
    <property type="match status" value="1"/>
</dbReference>
<evidence type="ECO:0000256" key="1">
    <source>
        <dbReference type="SAM" id="MobiDB-lite"/>
    </source>
</evidence>
<feature type="region of interest" description="Disordered" evidence="1">
    <location>
        <begin position="1"/>
        <end position="22"/>
    </location>
</feature>
<dbReference type="EMBL" id="KZ679007">
    <property type="protein sequence ID" value="PSS25835.1"/>
    <property type="molecule type" value="Genomic_DNA"/>
</dbReference>
<dbReference type="OrthoDB" id="3877279at2759"/>
<organism evidence="2 3">
    <name type="scientific">Amorphotheca resinae ATCC 22711</name>
    <dbReference type="NCBI Taxonomy" id="857342"/>
    <lineage>
        <taxon>Eukaryota</taxon>
        <taxon>Fungi</taxon>
        <taxon>Dikarya</taxon>
        <taxon>Ascomycota</taxon>
        <taxon>Pezizomycotina</taxon>
        <taxon>Leotiomycetes</taxon>
        <taxon>Helotiales</taxon>
        <taxon>Amorphothecaceae</taxon>
        <taxon>Amorphotheca</taxon>
    </lineage>
</organism>
<keyword evidence="3" id="KW-1185">Reference proteome</keyword>
<dbReference type="AlphaFoldDB" id="A0A2T3BBY1"/>
<dbReference type="RefSeq" id="XP_024724434.1">
    <property type="nucleotide sequence ID" value="XM_024866362.1"/>
</dbReference>
<dbReference type="InterPro" id="IPR036915">
    <property type="entry name" value="Cyclin-like_sf"/>
</dbReference>
<gene>
    <name evidence="2" type="ORF">M430DRAFT_33401</name>
</gene>
<dbReference type="Gene3D" id="1.10.472.10">
    <property type="entry name" value="Cyclin-like"/>
    <property type="match status" value="1"/>
</dbReference>
<accession>A0A2T3BBY1</accession>
<name>A0A2T3BBY1_AMORE</name>
<dbReference type="InParanoid" id="A0A2T3BBY1"/>
<protein>
    <recommendedName>
        <fullName evidence="4">Cyclin N-terminal domain-containing protein</fullName>
    </recommendedName>
</protein>
<dbReference type="GeneID" id="36574443"/>